<dbReference type="GO" id="GO:0016020">
    <property type="term" value="C:membrane"/>
    <property type="evidence" value="ECO:0007669"/>
    <property type="project" value="TreeGrafter"/>
</dbReference>
<dbReference type="PANTHER" id="PTHR43105:SF4">
    <property type="entry name" value="PROTEIN YDEP"/>
    <property type="match status" value="1"/>
</dbReference>
<dbReference type="KEGG" id="pacp:FAZ97_32690"/>
<name>A0A7Z2GDC2_9BURK</name>
<dbReference type="RefSeq" id="WP_158762905.1">
    <property type="nucleotide sequence ID" value="NZ_CP046912.1"/>
</dbReference>
<dbReference type="Gene3D" id="3.40.228.10">
    <property type="entry name" value="Dimethylsulfoxide Reductase, domain 2"/>
    <property type="match status" value="1"/>
</dbReference>
<organism evidence="1 2">
    <name type="scientific">Paraburkholderia acidiphila</name>
    <dbReference type="NCBI Taxonomy" id="2571747"/>
    <lineage>
        <taxon>Bacteria</taxon>
        <taxon>Pseudomonadati</taxon>
        <taxon>Pseudomonadota</taxon>
        <taxon>Betaproteobacteria</taxon>
        <taxon>Burkholderiales</taxon>
        <taxon>Burkholderiaceae</taxon>
        <taxon>Paraburkholderia</taxon>
    </lineage>
</organism>
<sequence length="253" mass="27611">MDKSGSKETNEAYHHPAASRGATIGGCGPAAWHGAFTPIDFEVADTIIVFGQIPATRLPHMLRVLRKASLRGAVFVSVNLLHGRSPARFTSLQRAVEKIRFGNSRIAPMFIKTKLGGDFALIKGVAKRLIELDDEALANGAERVIDIDFIKRHTLGFSDFTEDLREENWPLLEAKSGVAREDIEGLARIYANAGRVVATWGMDIAQHKRCAQTVHLLNSLLMMRGNTCREGAGSSKACFIGSRLPYSGCMSDS</sequence>
<dbReference type="InterPro" id="IPR050123">
    <property type="entry name" value="Prok_molybdopt-oxidoreductase"/>
</dbReference>
<dbReference type="Proteomes" id="UP000434209">
    <property type="component" value="Chromosome 4"/>
</dbReference>
<dbReference type="OrthoDB" id="5287431at2"/>
<evidence type="ECO:0000313" key="1">
    <source>
        <dbReference type="EMBL" id="QGZ59727.1"/>
    </source>
</evidence>
<dbReference type="AlphaFoldDB" id="A0A7Z2GDC2"/>
<gene>
    <name evidence="1" type="ORF">FAZ97_32690</name>
</gene>
<dbReference type="SUPFAM" id="SSF53706">
    <property type="entry name" value="Formate dehydrogenase/DMSO reductase, domains 1-3"/>
    <property type="match status" value="1"/>
</dbReference>
<keyword evidence="2" id="KW-1185">Reference proteome</keyword>
<proteinExistence type="predicted"/>
<accession>A0A7Z2GDC2</accession>
<protein>
    <submittedName>
        <fullName evidence="1">Uncharacterized protein</fullName>
    </submittedName>
</protein>
<dbReference type="PANTHER" id="PTHR43105">
    <property type="entry name" value="RESPIRATORY NITRATE REDUCTASE"/>
    <property type="match status" value="1"/>
</dbReference>
<evidence type="ECO:0000313" key="2">
    <source>
        <dbReference type="Proteomes" id="UP000434209"/>
    </source>
</evidence>
<dbReference type="EMBL" id="CP046912">
    <property type="protein sequence ID" value="QGZ59727.1"/>
    <property type="molecule type" value="Genomic_DNA"/>
</dbReference>
<reference evidence="1 2" key="1">
    <citation type="submission" date="2019-12" db="EMBL/GenBank/DDBJ databases">
        <title>Paraburkholderia acidiphila 7Q-K02 sp. nov and Paraburkholderia acidisoli DHF22 sp. nov., two strains isolated from forest soil.</title>
        <authorList>
            <person name="Gao Z."/>
            <person name="Qiu L."/>
        </authorList>
    </citation>
    <scope>NUCLEOTIDE SEQUENCE [LARGE SCALE GENOMIC DNA]</scope>
    <source>
        <strain evidence="1 2">7Q-K02</strain>
    </source>
</reference>